<keyword evidence="6" id="KW-0539">Nucleus</keyword>
<dbReference type="SUPFAM" id="SSF117773">
    <property type="entry name" value="GTF2I-like repeat"/>
    <property type="match status" value="1"/>
</dbReference>
<evidence type="ECO:0000256" key="6">
    <source>
        <dbReference type="ARBA" id="ARBA00023242"/>
    </source>
</evidence>
<dbReference type="GO" id="GO:0005634">
    <property type="term" value="C:nucleus"/>
    <property type="evidence" value="ECO:0007669"/>
    <property type="project" value="UniProtKB-SubCell"/>
</dbReference>
<dbReference type="PROSITE" id="PS51139">
    <property type="entry name" value="GTF2I"/>
    <property type="match status" value="1"/>
</dbReference>
<name>R7T6A0_CAPTE</name>
<dbReference type="InterPro" id="IPR036647">
    <property type="entry name" value="GTF2I-like_rpt_sf"/>
</dbReference>
<dbReference type="Proteomes" id="UP000014760">
    <property type="component" value="Unassembled WGS sequence"/>
</dbReference>
<dbReference type="EnsemblMetazoa" id="CapteT221214">
    <property type="protein sequence ID" value="CapteP221214"/>
    <property type="gene ID" value="CapteG221214"/>
</dbReference>
<keyword evidence="2" id="KW-0677">Repeat</keyword>
<keyword evidence="5" id="KW-0804">Transcription</keyword>
<evidence type="ECO:0000313" key="7">
    <source>
        <dbReference type="EMBL" id="ELT88798.1"/>
    </source>
</evidence>
<evidence type="ECO:0000313" key="8">
    <source>
        <dbReference type="EnsemblMetazoa" id="CapteP221214"/>
    </source>
</evidence>
<comment type="subcellular location">
    <subcellularLocation>
        <location evidence="1">Nucleus</location>
    </subcellularLocation>
</comment>
<evidence type="ECO:0000256" key="2">
    <source>
        <dbReference type="ARBA" id="ARBA00022737"/>
    </source>
</evidence>
<evidence type="ECO:0000313" key="9">
    <source>
        <dbReference type="Proteomes" id="UP000014760"/>
    </source>
</evidence>
<reference evidence="9" key="1">
    <citation type="submission" date="2012-12" db="EMBL/GenBank/DDBJ databases">
        <authorList>
            <person name="Hellsten U."/>
            <person name="Grimwood J."/>
            <person name="Chapman J.A."/>
            <person name="Shapiro H."/>
            <person name="Aerts A."/>
            <person name="Otillar R.P."/>
            <person name="Terry A.Y."/>
            <person name="Boore J.L."/>
            <person name="Simakov O."/>
            <person name="Marletaz F."/>
            <person name="Cho S.-J."/>
            <person name="Edsinger-Gonzales E."/>
            <person name="Havlak P."/>
            <person name="Kuo D.-H."/>
            <person name="Larsson T."/>
            <person name="Lv J."/>
            <person name="Arendt D."/>
            <person name="Savage R."/>
            <person name="Osoegawa K."/>
            <person name="de Jong P."/>
            <person name="Lindberg D.R."/>
            <person name="Seaver E.C."/>
            <person name="Weisblat D.A."/>
            <person name="Putnam N.H."/>
            <person name="Grigoriev I.V."/>
            <person name="Rokhsar D.S."/>
        </authorList>
    </citation>
    <scope>NUCLEOTIDE SEQUENCE</scope>
    <source>
        <strain evidence="9">I ESC-2004</strain>
    </source>
</reference>
<dbReference type="EMBL" id="AMQN01015180">
    <property type="status" value="NOT_ANNOTATED_CDS"/>
    <property type="molecule type" value="Genomic_DNA"/>
</dbReference>
<dbReference type="AlphaFoldDB" id="R7T6A0"/>
<keyword evidence="3" id="KW-0805">Transcription regulation</keyword>
<dbReference type="InterPro" id="IPR004212">
    <property type="entry name" value="GTF2I"/>
</dbReference>
<evidence type="ECO:0000256" key="5">
    <source>
        <dbReference type="ARBA" id="ARBA00023163"/>
    </source>
</evidence>
<protein>
    <submittedName>
        <fullName evidence="7 8">Uncharacterized protein</fullName>
    </submittedName>
</protein>
<reference evidence="7 9" key="2">
    <citation type="journal article" date="2013" name="Nature">
        <title>Insights into bilaterian evolution from three spiralian genomes.</title>
        <authorList>
            <person name="Simakov O."/>
            <person name="Marletaz F."/>
            <person name="Cho S.J."/>
            <person name="Edsinger-Gonzales E."/>
            <person name="Havlak P."/>
            <person name="Hellsten U."/>
            <person name="Kuo D.H."/>
            <person name="Larsson T."/>
            <person name="Lv J."/>
            <person name="Arendt D."/>
            <person name="Savage R."/>
            <person name="Osoegawa K."/>
            <person name="de Jong P."/>
            <person name="Grimwood J."/>
            <person name="Chapman J.A."/>
            <person name="Shapiro H."/>
            <person name="Aerts A."/>
            <person name="Otillar R.P."/>
            <person name="Terry A.Y."/>
            <person name="Boore J.L."/>
            <person name="Grigoriev I.V."/>
            <person name="Lindberg D.R."/>
            <person name="Seaver E.C."/>
            <person name="Weisblat D.A."/>
            <person name="Putnam N.H."/>
            <person name="Rokhsar D.S."/>
        </authorList>
    </citation>
    <scope>NUCLEOTIDE SEQUENCE</scope>
    <source>
        <strain evidence="7 9">I ESC-2004</strain>
    </source>
</reference>
<evidence type="ECO:0000256" key="4">
    <source>
        <dbReference type="ARBA" id="ARBA00023125"/>
    </source>
</evidence>
<dbReference type="GO" id="GO:0003677">
    <property type="term" value="F:DNA binding"/>
    <property type="evidence" value="ECO:0007669"/>
    <property type="project" value="UniProtKB-KW"/>
</dbReference>
<reference evidence="8" key="3">
    <citation type="submission" date="2015-06" db="UniProtKB">
        <authorList>
            <consortium name="EnsemblMetazoa"/>
        </authorList>
    </citation>
    <scope>IDENTIFICATION</scope>
</reference>
<dbReference type="Pfam" id="PF02946">
    <property type="entry name" value="GTF2I"/>
    <property type="match status" value="1"/>
</dbReference>
<evidence type="ECO:0000256" key="3">
    <source>
        <dbReference type="ARBA" id="ARBA00023015"/>
    </source>
</evidence>
<evidence type="ECO:0000256" key="1">
    <source>
        <dbReference type="ARBA" id="ARBA00004123"/>
    </source>
</evidence>
<proteinExistence type="predicted"/>
<dbReference type="EMBL" id="KB311685">
    <property type="protein sequence ID" value="ELT88798.1"/>
    <property type="molecule type" value="Genomic_DNA"/>
</dbReference>
<sequence length="246" mass="27661">MAKPLTTQMKKAKVKKLMRNISDKFDEIKSLGGQAIFFMVKGDKTYLYGTKDLVKAPTFAPNIEKFSTDLLNHCSDESDGAFKWKSVRFSYKKLDEGEIHVVGLPKGVALKRPARLSSATIRNILSKSHLFHVEGVFKWKSVRFSYKKLDEGEIRVVSLPKGVALKRPASLSSATIRNILSKSHLFHVEGAFKWKSVRFSYKKLDEGEIRVVSLPKGVALKRPASLSSATIRNILSMSHIFHVEVP</sequence>
<dbReference type="HOGENOM" id="CLU_1130008_0_0_1"/>
<keyword evidence="9" id="KW-1185">Reference proteome</keyword>
<accession>R7T6A0</accession>
<dbReference type="OrthoDB" id="9876044at2759"/>
<keyword evidence="4" id="KW-0238">DNA-binding</keyword>
<dbReference type="Gene3D" id="3.90.1460.10">
    <property type="entry name" value="GTF2I-like"/>
    <property type="match status" value="3"/>
</dbReference>
<organism evidence="7">
    <name type="scientific">Capitella teleta</name>
    <name type="common">Polychaete worm</name>
    <dbReference type="NCBI Taxonomy" id="283909"/>
    <lineage>
        <taxon>Eukaryota</taxon>
        <taxon>Metazoa</taxon>
        <taxon>Spiralia</taxon>
        <taxon>Lophotrochozoa</taxon>
        <taxon>Annelida</taxon>
        <taxon>Polychaeta</taxon>
        <taxon>Sedentaria</taxon>
        <taxon>Scolecida</taxon>
        <taxon>Capitellidae</taxon>
        <taxon>Capitella</taxon>
    </lineage>
</organism>
<gene>
    <name evidence="7" type="ORF">CAPTEDRAFT_221214</name>
</gene>